<dbReference type="Proteomes" id="UP000017842">
    <property type="component" value="Unassembled WGS sequence"/>
</dbReference>
<evidence type="ECO:0000256" key="2">
    <source>
        <dbReference type="SAM" id="SignalP"/>
    </source>
</evidence>
<reference evidence="3 4" key="1">
    <citation type="journal article" date="2013" name="Genome Announc.">
        <title>Draft Genome Sequence of the Methanotrophic Gammaproteobacterium Methyloglobulus morosus DSM 22980 Strain KoM1.</title>
        <authorList>
            <person name="Poehlein A."/>
            <person name="Deutzmann J.S."/>
            <person name="Daniel R."/>
            <person name="Simeonova D.D."/>
        </authorList>
    </citation>
    <scope>NUCLEOTIDE SEQUENCE [LARGE SCALE GENOMIC DNA]</scope>
    <source>
        <strain evidence="3 4">KoM1</strain>
    </source>
</reference>
<proteinExistence type="predicted"/>
<protein>
    <recommendedName>
        <fullName evidence="5">VPEID-CTERM protein sorting domain-containing protein</fullName>
    </recommendedName>
</protein>
<dbReference type="EMBL" id="AYLO01000033">
    <property type="protein sequence ID" value="ESS73160.1"/>
    <property type="molecule type" value="Genomic_DNA"/>
</dbReference>
<gene>
    <name evidence="3" type="ORF">MGMO_34c00040</name>
</gene>
<accession>V5BIN5</accession>
<name>V5BIN5_9GAMM</name>
<sequence length="78" mass="8043">MNMRQTLLAGATVMLLATSAAWGGIGNGTCAAPPCGNAYGKAPEIDAATATIPIALLTGIVLLMKERKRSKRPSKSDE</sequence>
<organism evidence="3 4">
    <name type="scientific">Methyloglobulus morosus KoM1</name>
    <dbReference type="NCBI Taxonomy" id="1116472"/>
    <lineage>
        <taxon>Bacteria</taxon>
        <taxon>Pseudomonadati</taxon>
        <taxon>Pseudomonadota</taxon>
        <taxon>Gammaproteobacteria</taxon>
        <taxon>Methylococcales</taxon>
        <taxon>Methylococcaceae</taxon>
        <taxon>Methyloglobulus</taxon>
    </lineage>
</organism>
<evidence type="ECO:0000313" key="3">
    <source>
        <dbReference type="EMBL" id="ESS73160.1"/>
    </source>
</evidence>
<feature type="chain" id="PRO_5004731376" description="VPEID-CTERM protein sorting domain-containing protein" evidence="2">
    <location>
        <begin position="24"/>
        <end position="78"/>
    </location>
</feature>
<keyword evidence="2" id="KW-0732">Signal</keyword>
<keyword evidence="1" id="KW-0812">Transmembrane</keyword>
<evidence type="ECO:0000256" key="1">
    <source>
        <dbReference type="SAM" id="Phobius"/>
    </source>
</evidence>
<evidence type="ECO:0008006" key="5">
    <source>
        <dbReference type="Google" id="ProtNLM"/>
    </source>
</evidence>
<keyword evidence="4" id="KW-1185">Reference proteome</keyword>
<keyword evidence="1" id="KW-1133">Transmembrane helix</keyword>
<comment type="caution">
    <text evidence="3">The sequence shown here is derived from an EMBL/GenBank/DDBJ whole genome shotgun (WGS) entry which is preliminary data.</text>
</comment>
<dbReference type="AlphaFoldDB" id="V5BIN5"/>
<feature type="signal peptide" evidence="2">
    <location>
        <begin position="1"/>
        <end position="23"/>
    </location>
</feature>
<keyword evidence="1" id="KW-0472">Membrane</keyword>
<evidence type="ECO:0000313" key="4">
    <source>
        <dbReference type="Proteomes" id="UP000017842"/>
    </source>
</evidence>
<feature type="transmembrane region" description="Helical" evidence="1">
    <location>
        <begin position="47"/>
        <end position="64"/>
    </location>
</feature>